<proteinExistence type="predicted"/>
<accession>A0AAN7W478</accession>
<sequence>MAETPRGKVLVTVELLEAVLLNIDHKTLLLSQRMESEKTLRTLREIEAHFHSLRNQHRLPRMDRFEEAFEAMKEEVATNIRARDKQSDTIQKQGKRIDKLESRVEAQETQLTDVKKLLLNSLRPRFDIGRAEMRRSAIRKLAGALGKDIERESNLTDADNRDDRWAKRLARKDFVSRDGTVDLTWIWDKYQNFITDSSQTSDRNDVVHSEQTRIYFAYTMVFAEREHDSDLRHHRATYQALYEWTYGSNLLEDARREDSSL</sequence>
<dbReference type="AlphaFoldDB" id="A0AAN7W478"/>
<comment type="caution">
    <text evidence="2">The sequence shown here is derived from an EMBL/GenBank/DDBJ whole genome shotgun (WGS) entry which is preliminary data.</text>
</comment>
<dbReference type="Proteomes" id="UP001310594">
    <property type="component" value="Unassembled WGS sequence"/>
</dbReference>
<evidence type="ECO:0000313" key="3">
    <source>
        <dbReference type="Proteomes" id="UP001310594"/>
    </source>
</evidence>
<evidence type="ECO:0000313" key="2">
    <source>
        <dbReference type="EMBL" id="KAK5696567.1"/>
    </source>
</evidence>
<protein>
    <submittedName>
        <fullName evidence="2">Uncharacterized protein</fullName>
    </submittedName>
</protein>
<reference evidence="2" key="1">
    <citation type="submission" date="2023-08" db="EMBL/GenBank/DDBJ databases">
        <title>Black Yeasts Isolated from many extreme environments.</title>
        <authorList>
            <person name="Coleine C."/>
            <person name="Stajich J.E."/>
            <person name="Selbmann L."/>
        </authorList>
    </citation>
    <scope>NUCLEOTIDE SEQUENCE</scope>
    <source>
        <strain evidence="2">CCFEE 5810</strain>
    </source>
</reference>
<dbReference type="EMBL" id="JAVRQU010000012">
    <property type="protein sequence ID" value="KAK5696567.1"/>
    <property type="molecule type" value="Genomic_DNA"/>
</dbReference>
<organism evidence="2 3">
    <name type="scientific">Elasticomyces elasticus</name>
    <dbReference type="NCBI Taxonomy" id="574655"/>
    <lineage>
        <taxon>Eukaryota</taxon>
        <taxon>Fungi</taxon>
        <taxon>Dikarya</taxon>
        <taxon>Ascomycota</taxon>
        <taxon>Pezizomycotina</taxon>
        <taxon>Dothideomycetes</taxon>
        <taxon>Dothideomycetidae</taxon>
        <taxon>Mycosphaerellales</taxon>
        <taxon>Teratosphaeriaceae</taxon>
        <taxon>Elasticomyces</taxon>
    </lineage>
</organism>
<gene>
    <name evidence="2" type="ORF">LTR97_007870</name>
</gene>
<evidence type="ECO:0000256" key="1">
    <source>
        <dbReference type="SAM" id="Coils"/>
    </source>
</evidence>
<name>A0AAN7W478_9PEZI</name>
<feature type="coiled-coil region" evidence="1">
    <location>
        <begin position="83"/>
        <end position="117"/>
    </location>
</feature>
<keyword evidence="1" id="KW-0175">Coiled coil</keyword>